<proteinExistence type="predicted"/>
<feature type="transmembrane region" description="Helical" evidence="6">
    <location>
        <begin position="304"/>
        <end position="332"/>
    </location>
</feature>
<feature type="transmembrane region" description="Helical" evidence="6">
    <location>
        <begin position="344"/>
        <end position="366"/>
    </location>
</feature>
<dbReference type="PANTHER" id="PTHR43646:SF2">
    <property type="entry name" value="GLYCOSYLTRANSFERASE 2-LIKE DOMAIN-CONTAINING PROTEIN"/>
    <property type="match status" value="1"/>
</dbReference>
<dbReference type="RefSeq" id="WP_117329972.1">
    <property type="nucleotide sequence ID" value="NZ_QUWK01000005.1"/>
</dbReference>
<protein>
    <submittedName>
        <fullName evidence="8">Glycosyltransferase</fullName>
    </submittedName>
</protein>
<dbReference type="GO" id="GO:0016757">
    <property type="term" value="F:glycosyltransferase activity"/>
    <property type="evidence" value="ECO:0007669"/>
    <property type="project" value="UniProtKB-KW"/>
</dbReference>
<feature type="transmembrane region" description="Helical" evidence="6">
    <location>
        <begin position="279"/>
        <end position="298"/>
    </location>
</feature>
<feature type="domain" description="Glycosyltransferase 2-like" evidence="7">
    <location>
        <begin position="44"/>
        <end position="217"/>
    </location>
</feature>
<keyword evidence="6" id="KW-1133">Transmembrane helix</keyword>
<reference evidence="8 9" key="2">
    <citation type="submission" date="2018-09" db="EMBL/GenBank/DDBJ databases">
        <title>Genome of Sphaerochaeta halotolerans strain 4-11.</title>
        <authorList>
            <person name="Nazina T.N."/>
            <person name="Sokolova D.S."/>
        </authorList>
    </citation>
    <scope>NUCLEOTIDE SEQUENCE [LARGE SCALE GENOMIC DNA]</scope>
    <source>
        <strain evidence="8 9">4-11</strain>
    </source>
</reference>
<name>A0A372MHF2_9SPIR</name>
<dbReference type="SUPFAM" id="SSF53448">
    <property type="entry name" value="Nucleotide-diphospho-sugar transferases"/>
    <property type="match status" value="1"/>
</dbReference>
<keyword evidence="4 8" id="KW-0808">Transferase</keyword>
<evidence type="ECO:0000313" key="9">
    <source>
        <dbReference type="Proteomes" id="UP000264002"/>
    </source>
</evidence>
<evidence type="ECO:0000256" key="3">
    <source>
        <dbReference type="ARBA" id="ARBA00022676"/>
    </source>
</evidence>
<dbReference type="PANTHER" id="PTHR43646">
    <property type="entry name" value="GLYCOSYLTRANSFERASE"/>
    <property type="match status" value="1"/>
</dbReference>
<reference evidence="9" key="1">
    <citation type="submission" date="2018-08" db="EMBL/GenBank/DDBJ databases">
        <authorList>
            <person name="Grouzdev D.S."/>
            <person name="Krutkina M.S."/>
        </authorList>
    </citation>
    <scope>NUCLEOTIDE SEQUENCE [LARGE SCALE GENOMIC DNA]</scope>
    <source>
        <strain evidence="9">4-11</strain>
    </source>
</reference>
<keyword evidence="6" id="KW-0812">Transmembrane</keyword>
<dbReference type="Pfam" id="PF00535">
    <property type="entry name" value="Glycos_transf_2"/>
    <property type="match status" value="1"/>
</dbReference>
<dbReference type="InterPro" id="IPR029044">
    <property type="entry name" value="Nucleotide-diphossugar_trans"/>
</dbReference>
<keyword evidence="9" id="KW-1185">Reference proteome</keyword>
<dbReference type="EMBL" id="QUWK01000005">
    <property type="protein sequence ID" value="RFU95164.1"/>
    <property type="molecule type" value="Genomic_DNA"/>
</dbReference>
<keyword evidence="5 6" id="KW-0472">Membrane</keyword>
<keyword evidence="2" id="KW-1003">Cell membrane</keyword>
<evidence type="ECO:0000256" key="5">
    <source>
        <dbReference type="ARBA" id="ARBA00023136"/>
    </source>
</evidence>
<dbReference type="AlphaFoldDB" id="A0A372MHF2"/>
<dbReference type="GO" id="GO:0005886">
    <property type="term" value="C:plasma membrane"/>
    <property type="evidence" value="ECO:0007669"/>
    <property type="project" value="UniProtKB-SubCell"/>
</dbReference>
<comment type="subcellular location">
    <subcellularLocation>
        <location evidence="1">Cell membrane</location>
    </subcellularLocation>
</comment>
<sequence length="379" mass="42524">MSMVFSLLIGALGIYAFILTRSNIRYLSDLQRTKRIESSSELVSVLIPARNEESTIGPCVRSLLKQNHTNLEILILDDDSEDGTSKVVQALCLDDERIRLIPGKPLKQGWRGKIYAMQQLYEASKGDYLLFTDADTIHTPDSITYGFSLLQAHNASMLSGYPKQITKNLGIELLVSAILFNPTLFVPFRLQERFQFSLFAMAIGQYMFLKRSALDHMGGFSHIRGEICDDVQLARSCTKFQEKQIFAPMSDALSCEMFPTCKEAFHGLERSITGVVKRGWLRTILILVIVLVLLLLAFSPFISLFLAFTGASMIIILPSLAGILLFLSAWIVNARFFKFSFSSALLAHVTVFSVVLMYFHGLFLVLTGKGFTWKGRKIS</sequence>
<evidence type="ECO:0000256" key="1">
    <source>
        <dbReference type="ARBA" id="ARBA00004236"/>
    </source>
</evidence>
<keyword evidence="3" id="KW-0328">Glycosyltransferase</keyword>
<evidence type="ECO:0000259" key="7">
    <source>
        <dbReference type="Pfam" id="PF00535"/>
    </source>
</evidence>
<organism evidence="8 9">
    <name type="scientific">Sphaerochaeta halotolerans</name>
    <dbReference type="NCBI Taxonomy" id="2293840"/>
    <lineage>
        <taxon>Bacteria</taxon>
        <taxon>Pseudomonadati</taxon>
        <taxon>Spirochaetota</taxon>
        <taxon>Spirochaetia</taxon>
        <taxon>Spirochaetales</taxon>
        <taxon>Sphaerochaetaceae</taxon>
        <taxon>Sphaerochaeta</taxon>
    </lineage>
</organism>
<comment type="caution">
    <text evidence="8">The sequence shown here is derived from an EMBL/GenBank/DDBJ whole genome shotgun (WGS) entry which is preliminary data.</text>
</comment>
<dbReference type="Gene3D" id="3.90.550.10">
    <property type="entry name" value="Spore Coat Polysaccharide Biosynthesis Protein SpsA, Chain A"/>
    <property type="match status" value="1"/>
</dbReference>
<dbReference type="Proteomes" id="UP000264002">
    <property type="component" value="Unassembled WGS sequence"/>
</dbReference>
<dbReference type="CDD" id="cd00761">
    <property type="entry name" value="Glyco_tranf_GTA_type"/>
    <property type="match status" value="1"/>
</dbReference>
<evidence type="ECO:0000256" key="4">
    <source>
        <dbReference type="ARBA" id="ARBA00022679"/>
    </source>
</evidence>
<evidence type="ECO:0000313" key="8">
    <source>
        <dbReference type="EMBL" id="RFU95164.1"/>
    </source>
</evidence>
<dbReference type="InterPro" id="IPR001173">
    <property type="entry name" value="Glyco_trans_2-like"/>
</dbReference>
<evidence type="ECO:0000256" key="6">
    <source>
        <dbReference type="SAM" id="Phobius"/>
    </source>
</evidence>
<gene>
    <name evidence="8" type="ORF">DYP60_05940</name>
</gene>
<accession>A0A372MHF2</accession>
<evidence type="ECO:0000256" key="2">
    <source>
        <dbReference type="ARBA" id="ARBA00022475"/>
    </source>
</evidence>